<feature type="chain" id="PRO_5035288348" description="Interphotoreceptor matrix proteoglycan 2" evidence="20">
    <location>
        <begin position="21"/>
        <end position="2012"/>
    </location>
</feature>
<dbReference type="FunFam" id="3.30.70.960:FF:000002">
    <property type="entry name" value="Interphotoreceptor matrix proteoglycan 2"/>
    <property type="match status" value="1"/>
</dbReference>
<evidence type="ECO:0000256" key="14">
    <source>
        <dbReference type="ARBA" id="ARBA00023273"/>
    </source>
</evidence>
<feature type="compositionally biased region" description="Polar residues" evidence="18">
    <location>
        <begin position="544"/>
        <end position="566"/>
    </location>
</feature>
<dbReference type="GO" id="GO:0033165">
    <property type="term" value="C:interphotoreceptor matrix"/>
    <property type="evidence" value="ECO:0007669"/>
    <property type="project" value="UniProtKB-SubCell"/>
</dbReference>
<dbReference type="SMART" id="SM00200">
    <property type="entry name" value="SEA"/>
    <property type="match status" value="2"/>
</dbReference>
<evidence type="ECO:0000256" key="19">
    <source>
        <dbReference type="SAM" id="Phobius"/>
    </source>
</evidence>
<keyword evidence="5" id="KW-0245">EGF-like domain</keyword>
<dbReference type="PROSITE" id="PS50024">
    <property type="entry name" value="SEA"/>
    <property type="match status" value="2"/>
</dbReference>
<dbReference type="Xenbase" id="XB-GENE-983982">
    <property type="gene designation" value="impg2"/>
</dbReference>
<dbReference type="OrthoDB" id="8960773at2759"/>
<evidence type="ECO:0000259" key="21">
    <source>
        <dbReference type="PROSITE" id="PS50024"/>
    </source>
</evidence>
<evidence type="ECO:0000256" key="15">
    <source>
        <dbReference type="ARBA" id="ARBA00060509"/>
    </source>
</evidence>
<protein>
    <recommendedName>
        <fullName evidence="16">Interphotoreceptor matrix proteoglycan 2</fullName>
    </recommendedName>
    <alternativeName>
        <fullName evidence="17">Sialoprotein associated with cones and rods proteoglycan</fullName>
    </alternativeName>
</protein>
<evidence type="ECO:0000256" key="11">
    <source>
        <dbReference type="ARBA" id="ARBA00023136"/>
    </source>
</evidence>
<keyword evidence="4" id="KW-0272">Extracellular matrix</keyword>
<comment type="subcellular location">
    <subcellularLocation>
        <location evidence="15">Photoreceptor inner segment membrane</location>
        <topology evidence="15">Single-pass type I membrane protein</topology>
    </subcellularLocation>
    <subcellularLocation>
        <location evidence="1">Photoreceptor outer segment membrane</location>
        <topology evidence="1">Single-pass type I membrane protein</topology>
    </subcellularLocation>
    <subcellularLocation>
        <location evidence="2">Secreted</location>
        <location evidence="2">Extracellular space</location>
        <location evidence="2">Extracellular matrix</location>
        <location evidence="2">Interphotoreceptor matrix</location>
    </subcellularLocation>
</comment>
<evidence type="ECO:0000256" key="1">
    <source>
        <dbReference type="ARBA" id="ARBA00004451"/>
    </source>
</evidence>
<dbReference type="AGR" id="Xenbase:XB-GENE-983982"/>
<keyword evidence="3" id="KW-0964">Secreted</keyword>
<evidence type="ECO:0000256" key="20">
    <source>
        <dbReference type="SAM" id="SignalP"/>
    </source>
</evidence>
<feature type="region of interest" description="Disordered" evidence="18">
    <location>
        <begin position="544"/>
        <end position="575"/>
    </location>
</feature>
<accession>A0A8J0SGM7</accession>
<dbReference type="Proteomes" id="UP000008143">
    <property type="component" value="Chromosome 2"/>
</dbReference>
<dbReference type="PANTHER" id="PTHR12199:SF4">
    <property type="entry name" value="INTERPHOTORECEPTOR MATRIX PROTEOGLYCAN 2"/>
    <property type="match status" value="1"/>
</dbReference>
<feature type="transmembrane region" description="Helical" evidence="19">
    <location>
        <begin position="1865"/>
        <end position="1889"/>
    </location>
</feature>
<feature type="signal peptide" evidence="20">
    <location>
        <begin position="1"/>
        <end position="20"/>
    </location>
</feature>
<keyword evidence="12" id="KW-1015">Disulfide bond</keyword>
<dbReference type="KEGG" id="xtr:101731798"/>
<evidence type="ECO:0000313" key="23">
    <source>
        <dbReference type="RefSeq" id="XP_012813076.2"/>
    </source>
</evidence>
<evidence type="ECO:0000256" key="17">
    <source>
        <dbReference type="ARBA" id="ARBA00080162"/>
    </source>
</evidence>
<evidence type="ECO:0000256" key="6">
    <source>
        <dbReference type="ARBA" id="ARBA00022674"/>
    </source>
</evidence>
<dbReference type="InterPro" id="IPR000082">
    <property type="entry name" value="SEA_dom"/>
</dbReference>
<keyword evidence="8 20" id="KW-0732">Signal</keyword>
<dbReference type="GO" id="GO:0007601">
    <property type="term" value="P:visual perception"/>
    <property type="evidence" value="ECO:0007669"/>
    <property type="project" value="InterPro"/>
</dbReference>
<keyword evidence="9" id="KW-0677">Repeat</keyword>
<sequence length="2012" mass="223078">MEHLLWHLFLGFLCLALMDGERQTLADLSTSVENSLQKETTDLFGTEVGSGSLHEALKSPPASAAPQLYRSFLRRKKRSILFPNGVKVCPEETIDQALANHMKFFKLRVCQETVWEVFKIFWDRLPNQTEYQRWIKLCEEGTMTAFDIGAKFSTSQEHHQLLTKKLSITKHASSGSCNDWSCGSEATPLPSAHETTTFRDAAANVPLSYEISVEIDSPTDSSELVSEEIINNEIMLMTEKPLIPVLEKMVEISIILPKETYNTELSDKSSTAHHKLTEKFLDQVQNIFDILPGYKTMFVQEISPSLLDDRIAVEVRFAVIFDGDADSINNASMDLMNDKDENSIFNEIEDNPTATNTGGSFRSYIEEMLQKQMLLRNHTLDLAVDSLQLIKIENAPLDYFNEWTSITEKPTFPLPSTADVNNALQAEWLPTSHSTLRNIVPAAENNEQQTTKSEVVVENVVIAENIASTVEDTDLIINGSPGFKYSFTTPAVPTVLQENDIITLMETRLTTVPSLNIELDIQEESGDNELLLYEQSTILSEQVPKSTSASTKTNISPTILPTFETSSPDEESSADIVTSAIAAEEPALSESSFENKIKEIGSTILTHTENDALVLSVDTLTKGNKLEKNELLIEDNLLPTSVQPEHVIHSHEGSGLDFVPFVKEDKTENMRWTISTVEPQHSVNQKYNGNDIMEIPKVHDNKDTLNEEANRMNSVSILKESEQSVTYSSTEELVNLPEMSPTESAPVLWTFETLAIEQSSEMDIYDYSFTESNSLTESAVEYATVDTSGEEISWITTNSLQREELSSLKIMFSEVDTDGTHSSASTEIQSLNPEVLHFTTYPPIRESGSLFNTESNKDNAILSTSLDAGNEEVETDVTISPNNEIQALNQQVLSIITSPPIRELNSLLNTENAVLPTTNFGKEEVQTDVTVSSVSKELQPLNLQILSLTTPLPIREHDSLLTTEHAILATTLDDISEDVQTEVTVSLVSTEIQPLNPQLISLSTSPPIREHDSLLLTEHSILAPSLDAGNEEVDTDVTVSSISNKIQPLNSQVLSLGTSPPVREHGFLINTEHTILATSLDAATEEVETDVTASSISNEIQPLNSQVLSLSTSQPIREHVSLLNTEHAILATSLDATMEEVETDVTISSISNEIQPLNSQVLSLSTSPPMREHGFLINTEHTILATSLDAATEEVETDVTASSISNEIQPLNSQVLSLSTSPPMREHGFLINTEHTILATSLDAATEEVETDVTASSISNEIQPLNSQVLSLSTSQPIREHVSLLNTEHTILATSLDAATEEVDTDVTAGSISNEMQPFSSEVLSLITSSPIRQHDSLLIKENSILATYTPSREYGSLFNTEPDKNNAILATSLDAGNENVETDVTISSISDKTQSLNSQVLSLITSPPIRESDSLLNIVRDDDNQILVTSLDARNEEVDTDVTVSTPFNEIQSINPQFFIHSTIPPIHQSQVTELHSSVSTETTTPPIKEHAPLFSTETNKENAILISLSDARNEEHTLFTNDQSNITDEMLNTVPNIISNKTDMLLDFDSTIKVDNIPTTYKEDFDIDSVTNYKHIFTDASMEPKDTLSSAVLSVKKEEEVTVEVQNISLELDHLSTVYYHPDMSPEERSIVAKNIHSPDLAGVIFSSHEKGGNVSASARALVVFFSLRVTNMIFSEDLFNKNSPEYKALEQRFLELLVPYLQSNLTGFQNLEILNFRNGSIIVNSRMKFAKPVPRNVTNAVYVILEDFCNTAYQTMNLAIDKYSLDVESGDVADPCKFQACNEFSECLINKWSGEGECVCYPGYVSVDGMPCQSLCDLEIEFCQNDGKCDIIPGQGAICRCRVGENWWYRGEHCEEYVSEPLVVGIAIASVAGFLLVASAVIFFLARTLRVQNSKGDQEESFGRPNDSISSIEHPVKYNPMYESDITGYSHYCKRYPHYSSTTSTSPETSADFSSEEIRHIYEHSELSKEEIQDRIRIIELYAKDKQFADFVRQHQMSVDNVRKANPTS</sequence>
<dbReference type="GO" id="GO:0008201">
    <property type="term" value="F:heparin binding"/>
    <property type="evidence" value="ECO:0000318"/>
    <property type="project" value="GO_Central"/>
</dbReference>
<evidence type="ECO:0000313" key="22">
    <source>
        <dbReference type="Proteomes" id="UP000008143"/>
    </source>
</evidence>
<evidence type="ECO:0000256" key="18">
    <source>
        <dbReference type="SAM" id="MobiDB-lite"/>
    </source>
</evidence>
<feature type="domain" description="SEA" evidence="21">
    <location>
        <begin position="1662"/>
        <end position="1775"/>
    </location>
</feature>
<evidence type="ECO:0000256" key="4">
    <source>
        <dbReference type="ARBA" id="ARBA00022530"/>
    </source>
</evidence>
<dbReference type="PANTHER" id="PTHR12199">
    <property type="entry name" value="INTERPHOTORECEPTOR MATRIX PROTEOGLYCAN"/>
    <property type="match status" value="1"/>
</dbReference>
<dbReference type="GeneID" id="101731798"/>
<evidence type="ECO:0000256" key="2">
    <source>
        <dbReference type="ARBA" id="ARBA00004593"/>
    </source>
</evidence>
<feature type="domain" description="SEA" evidence="21">
    <location>
        <begin position="246"/>
        <end position="360"/>
    </location>
</feature>
<evidence type="ECO:0000256" key="5">
    <source>
        <dbReference type="ARBA" id="ARBA00022536"/>
    </source>
</evidence>
<name>A0A8J0SGM7_XENTR</name>
<dbReference type="GO" id="GO:0005540">
    <property type="term" value="F:hyaluronic acid binding"/>
    <property type="evidence" value="ECO:0000318"/>
    <property type="project" value="GO_Central"/>
</dbReference>
<dbReference type="InterPro" id="IPR039861">
    <property type="entry name" value="IMPG"/>
</dbReference>
<keyword evidence="10 19" id="KW-1133">Transmembrane helix</keyword>
<keyword evidence="11 19" id="KW-0472">Membrane</keyword>
<proteinExistence type="predicted"/>
<evidence type="ECO:0000313" key="24">
    <source>
        <dbReference type="Xenbase" id="XB-GENE-983982"/>
    </source>
</evidence>
<keyword evidence="13" id="KW-0325">Glycoprotein</keyword>
<evidence type="ECO:0000256" key="3">
    <source>
        <dbReference type="ARBA" id="ARBA00022525"/>
    </source>
</evidence>
<keyword evidence="14" id="KW-0966">Cell projection</keyword>
<dbReference type="SUPFAM" id="SSF82671">
    <property type="entry name" value="SEA domain"/>
    <property type="match status" value="1"/>
</dbReference>
<evidence type="ECO:0000256" key="12">
    <source>
        <dbReference type="ARBA" id="ARBA00023157"/>
    </source>
</evidence>
<evidence type="ECO:0000256" key="16">
    <source>
        <dbReference type="ARBA" id="ARBA00074164"/>
    </source>
</evidence>
<evidence type="ECO:0000256" key="10">
    <source>
        <dbReference type="ARBA" id="ARBA00022989"/>
    </source>
</evidence>
<keyword evidence="6" id="KW-0358">Heparin-binding</keyword>
<gene>
    <name evidence="23 24" type="primary">impg2</name>
</gene>
<keyword evidence="7 19" id="KW-0812">Transmembrane</keyword>
<dbReference type="RefSeq" id="XP_012813076.2">
    <property type="nucleotide sequence ID" value="XM_012957622.3"/>
</dbReference>
<dbReference type="CTD" id="50939"/>
<evidence type="ECO:0000256" key="7">
    <source>
        <dbReference type="ARBA" id="ARBA00022692"/>
    </source>
</evidence>
<dbReference type="Pfam" id="PF01390">
    <property type="entry name" value="SEA"/>
    <property type="match status" value="1"/>
</dbReference>
<evidence type="ECO:0000256" key="8">
    <source>
        <dbReference type="ARBA" id="ARBA00022729"/>
    </source>
</evidence>
<organism evidence="22 23">
    <name type="scientific">Xenopus tropicalis</name>
    <name type="common">Western clawed frog</name>
    <name type="synonym">Silurana tropicalis</name>
    <dbReference type="NCBI Taxonomy" id="8364"/>
    <lineage>
        <taxon>Eukaryota</taxon>
        <taxon>Metazoa</taxon>
        <taxon>Chordata</taxon>
        <taxon>Craniata</taxon>
        <taxon>Vertebrata</taxon>
        <taxon>Euteleostomi</taxon>
        <taxon>Amphibia</taxon>
        <taxon>Batrachia</taxon>
        <taxon>Anura</taxon>
        <taxon>Pipoidea</taxon>
        <taxon>Pipidae</taxon>
        <taxon>Xenopodinae</taxon>
        <taxon>Xenopus</taxon>
        <taxon>Silurana</taxon>
    </lineage>
</organism>
<dbReference type="OMA" id="PPIREHD"/>
<keyword evidence="22" id="KW-1185">Reference proteome</keyword>
<reference evidence="23" key="1">
    <citation type="submission" date="2025-08" db="UniProtKB">
        <authorList>
            <consortium name="RefSeq"/>
        </authorList>
    </citation>
    <scope>IDENTIFICATION</scope>
    <source>
        <strain evidence="23">Nigerian</strain>
        <tissue evidence="23">Liver and blood</tissue>
    </source>
</reference>
<evidence type="ECO:0000256" key="9">
    <source>
        <dbReference type="ARBA" id="ARBA00022737"/>
    </source>
</evidence>
<dbReference type="InterPro" id="IPR036364">
    <property type="entry name" value="SEA_dom_sf"/>
</dbReference>
<dbReference type="Gene3D" id="3.30.70.960">
    <property type="entry name" value="SEA domain"/>
    <property type="match status" value="1"/>
</dbReference>
<evidence type="ECO:0000256" key="13">
    <source>
        <dbReference type="ARBA" id="ARBA00023180"/>
    </source>
</evidence>